<dbReference type="Proteomes" id="UP001530377">
    <property type="component" value="Unassembled WGS sequence"/>
</dbReference>
<organism evidence="1 2">
    <name type="scientific">Cyclostephanos tholiformis</name>
    <dbReference type="NCBI Taxonomy" id="382380"/>
    <lineage>
        <taxon>Eukaryota</taxon>
        <taxon>Sar</taxon>
        <taxon>Stramenopiles</taxon>
        <taxon>Ochrophyta</taxon>
        <taxon>Bacillariophyta</taxon>
        <taxon>Coscinodiscophyceae</taxon>
        <taxon>Thalassiosirophycidae</taxon>
        <taxon>Stephanodiscales</taxon>
        <taxon>Stephanodiscaceae</taxon>
        <taxon>Cyclostephanos</taxon>
    </lineage>
</organism>
<gene>
    <name evidence="1" type="ORF">ACHAXA_004895</name>
</gene>
<protein>
    <submittedName>
        <fullName evidence="1">Uncharacterized protein</fullName>
    </submittedName>
</protein>
<dbReference type="PANTHER" id="PTHR39473:SF1">
    <property type="entry name" value="DINB-LIKE DOMAIN-CONTAINING PROTEIN"/>
    <property type="match status" value="1"/>
</dbReference>
<dbReference type="PANTHER" id="PTHR39473">
    <property type="match status" value="1"/>
</dbReference>
<accession>A0ABD3RUZ2</accession>
<proteinExistence type="predicted"/>
<keyword evidence="2" id="KW-1185">Reference proteome</keyword>
<dbReference type="AlphaFoldDB" id="A0ABD3RUZ2"/>
<sequence length="212" mass="23399">MTGGGILLPLIRSNIAILTQKIALLDLLVARHGASKAASQFSTPCPIVGASVGQHYRHSMDHVELAALIADAADKEGICHYPPSRTVDELHYDLRVRGGTLEVDMDMSRRRMVDVSAVFHSLEFRSRRQMERECITARPIAAYFNLSADADDEVRLLSTIGRELGFAAHHAIHHMAMVKIIAVRTLGLDQCDLPHGFGRAPSTLLFDKHLDE</sequence>
<evidence type="ECO:0000313" key="1">
    <source>
        <dbReference type="EMBL" id="KAL3815715.1"/>
    </source>
</evidence>
<comment type="caution">
    <text evidence="1">The sequence shown here is derived from an EMBL/GenBank/DDBJ whole genome shotgun (WGS) entry which is preliminary data.</text>
</comment>
<dbReference type="EMBL" id="JALLPB020000186">
    <property type="protein sequence ID" value="KAL3815715.1"/>
    <property type="molecule type" value="Genomic_DNA"/>
</dbReference>
<evidence type="ECO:0000313" key="2">
    <source>
        <dbReference type="Proteomes" id="UP001530377"/>
    </source>
</evidence>
<reference evidence="1 2" key="1">
    <citation type="submission" date="2024-10" db="EMBL/GenBank/DDBJ databases">
        <title>Updated reference genomes for cyclostephanoid diatoms.</title>
        <authorList>
            <person name="Roberts W.R."/>
            <person name="Alverson A.J."/>
        </authorList>
    </citation>
    <scope>NUCLEOTIDE SEQUENCE [LARGE SCALE GENOMIC DNA]</scope>
    <source>
        <strain evidence="1 2">AJA228-03</strain>
    </source>
</reference>
<name>A0ABD3RUZ2_9STRA</name>